<evidence type="ECO:0000259" key="4">
    <source>
        <dbReference type="Pfam" id="PF13193"/>
    </source>
</evidence>
<dbReference type="Pfam" id="PF00501">
    <property type="entry name" value="AMP-binding"/>
    <property type="match status" value="1"/>
</dbReference>
<dbReference type="InterPro" id="IPR042099">
    <property type="entry name" value="ANL_N_sf"/>
</dbReference>
<feature type="domain" description="AMP-binding enzyme C-terminal" evidence="4">
    <location>
        <begin position="350"/>
        <end position="422"/>
    </location>
</feature>
<sequence length="441" mass="46201">MVAGRHATEDIAVTAHDTGSCASLLADAEGPVVAQVGSATVPALLAAARDRGRSLWLVPRDETSATLDALVARTQAATVIGEKAPEHRITGRALVAGRYLYAQSDHSAPVPRQETDEPGVGLVTSGSTGEPRGVWRSWSALLLEARTVAAELRVGEHGSSVICAAPLSHAYGLVLGLLAAEVTEARPVLLEQTMTGTRMLQLAERYRAGVLVAVPAQYARMRRRSATVVAPELLAVCVSAGSTLTPQVRDSFAVSFGRAITNHYGTTASGSIAVSPGAATQGCIGSPYRGVDIARDDDGQLLVRTPWSADPARAEPTGDIGSWDGQSWHVSGRTTDQININGRKTTRARIEAVIATSPQVTDVAVEVLVSSAQVPLIVAFVAAGNDEAVSGAAEVCRAQLPPFARPKRFVRVASIPRSERGKLLRHRLPPLPDSLQGAAPS</sequence>
<dbReference type="PANTHER" id="PTHR43201">
    <property type="entry name" value="ACYL-COA SYNTHETASE"/>
    <property type="match status" value="1"/>
</dbReference>
<dbReference type="SUPFAM" id="SSF56801">
    <property type="entry name" value="Acetyl-CoA synthetase-like"/>
    <property type="match status" value="1"/>
</dbReference>
<dbReference type="Proteomes" id="UP001500403">
    <property type="component" value="Unassembled WGS sequence"/>
</dbReference>
<protein>
    <submittedName>
        <fullName evidence="5">Uncharacterized protein</fullName>
    </submittedName>
</protein>
<name>A0ABN3X759_9ACTN</name>
<evidence type="ECO:0000313" key="5">
    <source>
        <dbReference type="EMBL" id="GAA2939728.1"/>
    </source>
</evidence>
<evidence type="ECO:0000259" key="3">
    <source>
        <dbReference type="Pfam" id="PF00501"/>
    </source>
</evidence>
<dbReference type="InterPro" id="IPR045851">
    <property type="entry name" value="AMP-bd_C_sf"/>
</dbReference>
<feature type="domain" description="AMP-dependent synthetase/ligase" evidence="3">
    <location>
        <begin position="89"/>
        <end position="298"/>
    </location>
</feature>
<evidence type="ECO:0000256" key="1">
    <source>
        <dbReference type="ARBA" id="ARBA00006432"/>
    </source>
</evidence>
<accession>A0ABN3X759</accession>
<proteinExistence type="inferred from homology"/>
<evidence type="ECO:0000256" key="2">
    <source>
        <dbReference type="SAM" id="MobiDB-lite"/>
    </source>
</evidence>
<dbReference type="Gene3D" id="3.30.300.30">
    <property type="match status" value="1"/>
</dbReference>
<dbReference type="EMBL" id="BAAAUD010000026">
    <property type="protein sequence ID" value="GAA2939728.1"/>
    <property type="molecule type" value="Genomic_DNA"/>
</dbReference>
<comment type="similarity">
    <text evidence="1">Belongs to the ATP-dependent AMP-binding enzyme family.</text>
</comment>
<comment type="caution">
    <text evidence="5">The sequence shown here is derived from an EMBL/GenBank/DDBJ whole genome shotgun (WGS) entry which is preliminary data.</text>
</comment>
<dbReference type="Pfam" id="PF13193">
    <property type="entry name" value="AMP-binding_C"/>
    <property type="match status" value="1"/>
</dbReference>
<reference evidence="5 6" key="1">
    <citation type="journal article" date="2019" name="Int. J. Syst. Evol. Microbiol.">
        <title>The Global Catalogue of Microorganisms (GCM) 10K type strain sequencing project: providing services to taxonomists for standard genome sequencing and annotation.</title>
        <authorList>
            <consortium name="The Broad Institute Genomics Platform"/>
            <consortium name="The Broad Institute Genome Sequencing Center for Infectious Disease"/>
            <person name="Wu L."/>
            <person name="Ma J."/>
        </authorList>
    </citation>
    <scope>NUCLEOTIDE SEQUENCE [LARGE SCALE GENOMIC DNA]</scope>
    <source>
        <strain evidence="5 6">JCM 9088</strain>
    </source>
</reference>
<dbReference type="PANTHER" id="PTHR43201:SF8">
    <property type="entry name" value="ACYL-COA SYNTHETASE FAMILY MEMBER 3"/>
    <property type="match status" value="1"/>
</dbReference>
<dbReference type="InterPro" id="IPR000873">
    <property type="entry name" value="AMP-dep_synth/lig_dom"/>
</dbReference>
<dbReference type="Gene3D" id="3.40.50.12780">
    <property type="entry name" value="N-terminal domain of ligase-like"/>
    <property type="match status" value="1"/>
</dbReference>
<dbReference type="InterPro" id="IPR025110">
    <property type="entry name" value="AMP-bd_C"/>
</dbReference>
<organism evidence="5 6">
    <name type="scientific">Streptomyces enissocaesilis</name>
    <dbReference type="NCBI Taxonomy" id="332589"/>
    <lineage>
        <taxon>Bacteria</taxon>
        <taxon>Bacillati</taxon>
        <taxon>Actinomycetota</taxon>
        <taxon>Actinomycetes</taxon>
        <taxon>Kitasatosporales</taxon>
        <taxon>Streptomycetaceae</taxon>
        <taxon>Streptomyces</taxon>
        <taxon>Streptomyces rochei group</taxon>
    </lineage>
</organism>
<gene>
    <name evidence="5" type="ORF">GCM10010446_26380</name>
</gene>
<evidence type="ECO:0000313" key="6">
    <source>
        <dbReference type="Proteomes" id="UP001500403"/>
    </source>
</evidence>
<feature type="region of interest" description="Disordered" evidence="2">
    <location>
        <begin position="107"/>
        <end position="128"/>
    </location>
</feature>
<keyword evidence="6" id="KW-1185">Reference proteome</keyword>